<dbReference type="AlphaFoldDB" id="A0A5B7F688"/>
<keyword evidence="2" id="KW-1185">Reference proteome</keyword>
<gene>
    <name evidence="1" type="ORF">E2C01_035583</name>
</gene>
<protein>
    <submittedName>
        <fullName evidence="1">Uncharacterized protein</fullName>
    </submittedName>
</protein>
<dbReference type="EMBL" id="VSRR010005259">
    <property type="protein sequence ID" value="MPC41972.1"/>
    <property type="molecule type" value="Genomic_DNA"/>
</dbReference>
<reference evidence="1 2" key="1">
    <citation type="submission" date="2019-05" db="EMBL/GenBank/DDBJ databases">
        <title>Another draft genome of Portunus trituberculatus and its Hox gene families provides insights of decapod evolution.</title>
        <authorList>
            <person name="Jeong J.-H."/>
            <person name="Song I."/>
            <person name="Kim S."/>
            <person name="Choi T."/>
            <person name="Kim D."/>
            <person name="Ryu S."/>
            <person name="Kim W."/>
        </authorList>
    </citation>
    <scope>NUCLEOTIDE SEQUENCE [LARGE SCALE GENOMIC DNA]</scope>
    <source>
        <tissue evidence="1">Muscle</tissue>
    </source>
</reference>
<name>A0A5B7F688_PORTR</name>
<organism evidence="1 2">
    <name type="scientific">Portunus trituberculatus</name>
    <name type="common">Swimming crab</name>
    <name type="synonym">Neptunus trituberculatus</name>
    <dbReference type="NCBI Taxonomy" id="210409"/>
    <lineage>
        <taxon>Eukaryota</taxon>
        <taxon>Metazoa</taxon>
        <taxon>Ecdysozoa</taxon>
        <taxon>Arthropoda</taxon>
        <taxon>Crustacea</taxon>
        <taxon>Multicrustacea</taxon>
        <taxon>Malacostraca</taxon>
        <taxon>Eumalacostraca</taxon>
        <taxon>Eucarida</taxon>
        <taxon>Decapoda</taxon>
        <taxon>Pleocyemata</taxon>
        <taxon>Brachyura</taxon>
        <taxon>Eubrachyura</taxon>
        <taxon>Portunoidea</taxon>
        <taxon>Portunidae</taxon>
        <taxon>Portuninae</taxon>
        <taxon>Portunus</taxon>
    </lineage>
</organism>
<accession>A0A5B7F688</accession>
<evidence type="ECO:0000313" key="2">
    <source>
        <dbReference type="Proteomes" id="UP000324222"/>
    </source>
</evidence>
<proteinExistence type="predicted"/>
<evidence type="ECO:0000313" key="1">
    <source>
        <dbReference type="EMBL" id="MPC41972.1"/>
    </source>
</evidence>
<comment type="caution">
    <text evidence="1">The sequence shown here is derived from an EMBL/GenBank/DDBJ whole genome shotgun (WGS) entry which is preliminary data.</text>
</comment>
<dbReference type="Proteomes" id="UP000324222">
    <property type="component" value="Unassembled WGS sequence"/>
</dbReference>
<dbReference type="PROSITE" id="PS51257">
    <property type="entry name" value="PROKAR_LIPOPROTEIN"/>
    <property type="match status" value="1"/>
</dbReference>
<sequence>MLYERTITGVGYSENIRMCLIHCIASACAARHFRHLAKSISNNYTSSFPSLFHPDGTTAISSVYKAELFTQILARNSTLDDSGLVLPSSSL</sequence>